<evidence type="ECO:0000313" key="1">
    <source>
        <dbReference type="EMBL" id="KAH7009346.1"/>
    </source>
</evidence>
<dbReference type="GeneID" id="70192605"/>
<reference evidence="1" key="1">
    <citation type="journal article" date="2021" name="Nat. Commun.">
        <title>Genetic determinants of endophytism in the Arabidopsis root mycobiome.</title>
        <authorList>
            <person name="Mesny F."/>
            <person name="Miyauchi S."/>
            <person name="Thiergart T."/>
            <person name="Pickel B."/>
            <person name="Atanasova L."/>
            <person name="Karlsson M."/>
            <person name="Huettel B."/>
            <person name="Barry K.W."/>
            <person name="Haridas S."/>
            <person name="Chen C."/>
            <person name="Bauer D."/>
            <person name="Andreopoulos W."/>
            <person name="Pangilinan J."/>
            <person name="LaButti K."/>
            <person name="Riley R."/>
            <person name="Lipzen A."/>
            <person name="Clum A."/>
            <person name="Drula E."/>
            <person name="Henrissat B."/>
            <person name="Kohler A."/>
            <person name="Grigoriev I.V."/>
            <person name="Martin F.M."/>
            <person name="Hacquard S."/>
        </authorList>
    </citation>
    <scope>NUCLEOTIDE SEQUENCE</scope>
    <source>
        <strain evidence="1">MPI-CAGE-CH-0230</strain>
    </source>
</reference>
<dbReference type="AlphaFoldDB" id="A0A9P9BKE3"/>
<protein>
    <submittedName>
        <fullName evidence="1">Uncharacterized protein</fullName>
    </submittedName>
</protein>
<proteinExistence type="predicted"/>
<accession>A0A9P9BKE3</accession>
<sequence length="168" mass="19087">MGHSRLDRHFASQIRRELYEYKLSLAGGSQLQGLYFKASRAAVKWDQSCSPTDRGPSHSQHLEKAFRALERGKARSLLDLMAVGTLMYAGFAPSELREWDEYRQTSACIAAKRGVLRQLYGSEHPDKDRINKLEADISEATQRQNRQEECLFAEKSPLARSFVTTSGY</sequence>
<name>A0A9P9BKE3_9PEZI</name>
<dbReference type="EMBL" id="JAGTJQ010000018">
    <property type="protein sequence ID" value="KAH7009346.1"/>
    <property type="molecule type" value="Genomic_DNA"/>
</dbReference>
<gene>
    <name evidence="1" type="ORF">B0I36DRAFT_58701</name>
</gene>
<dbReference type="RefSeq" id="XP_046003974.1">
    <property type="nucleotide sequence ID" value="XM_046163059.1"/>
</dbReference>
<dbReference type="OrthoDB" id="5017823at2759"/>
<dbReference type="Proteomes" id="UP000756346">
    <property type="component" value="Unassembled WGS sequence"/>
</dbReference>
<comment type="caution">
    <text evidence="1">The sequence shown here is derived from an EMBL/GenBank/DDBJ whole genome shotgun (WGS) entry which is preliminary data.</text>
</comment>
<organism evidence="1 2">
    <name type="scientific">Microdochium trichocladiopsis</name>
    <dbReference type="NCBI Taxonomy" id="1682393"/>
    <lineage>
        <taxon>Eukaryota</taxon>
        <taxon>Fungi</taxon>
        <taxon>Dikarya</taxon>
        <taxon>Ascomycota</taxon>
        <taxon>Pezizomycotina</taxon>
        <taxon>Sordariomycetes</taxon>
        <taxon>Xylariomycetidae</taxon>
        <taxon>Xylariales</taxon>
        <taxon>Microdochiaceae</taxon>
        <taxon>Microdochium</taxon>
    </lineage>
</organism>
<evidence type="ECO:0000313" key="2">
    <source>
        <dbReference type="Proteomes" id="UP000756346"/>
    </source>
</evidence>
<keyword evidence="2" id="KW-1185">Reference proteome</keyword>